<evidence type="ECO:0008006" key="3">
    <source>
        <dbReference type="Google" id="ProtNLM"/>
    </source>
</evidence>
<dbReference type="InterPro" id="IPR027417">
    <property type="entry name" value="P-loop_NTPase"/>
</dbReference>
<sequence length="291" mass="34073">MAGVPRPEPSNVPHFDIEQRKKTASLVYSESDYKELLDLEGTEEFFRRTDEAWSALLWHWQRRLGQQVVNRYGQARHDHTDQVITNDHISYAKFADTPPGLCWIFHELDLARVDGNFLGEWIETGNPPLIFNYRDPRDVVISLINFIEGRTRQGYGNFYEYDLFNAILKTKPTWEEKIDYVLREPSFIARTEFERATWLLNHPNVCKLRYEDLVGPNGGGSREGQLDAVTRLLRHIGDDRDPEQVLDRIYDPGSWSFFQGRIGAWRDKFTDANLARFKEVHGDLLEQYGYE</sequence>
<proteinExistence type="predicted"/>
<reference evidence="2" key="1">
    <citation type="journal article" date="2019" name="Int. J. Syst. Evol. Microbiol.">
        <title>The Global Catalogue of Microorganisms (GCM) 10K type strain sequencing project: providing services to taxonomists for standard genome sequencing and annotation.</title>
        <authorList>
            <consortium name="The Broad Institute Genomics Platform"/>
            <consortium name="The Broad Institute Genome Sequencing Center for Infectious Disease"/>
            <person name="Wu L."/>
            <person name="Ma J."/>
        </authorList>
    </citation>
    <scope>NUCLEOTIDE SEQUENCE [LARGE SCALE GENOMIC DNA]</scope>
    <source>
        <strain evidence="2">TBRC 1276</strain>
    </source>
</reference>
<protein>
    <recommendedName>
        <fullName evidence="3">Sulfotransferase domain-containing protein</fullName>
    </recommendedName>
</protein>
<dbReference type="Proteomes" id="UP001595851">
    <property type="component" value="Unassembled WGS sequence"/>
</dbReference>
<evidence type="ECO:0000313" key="1">
    <source>
        <dbReference type="EMBL" id="MFC4008212.1"/>
    </source>
</evidence>
<dbReference type="EMBL" id="JBHSBI010000005">
    <property type="protein sequence ID" value="MFC4008212.1"/>
    <property type="molecule type" value="Genomic_DNA"/>
</dbReference>
<accession>A0ABV8G680</accession>
<organism evidence="1 2">
    <name type="scientific">Nonomuraea purpurea</name>
    <dbReference type="NCBI Taxonomy" id="1849276"/>
    <lineage>
        <taxon>Bacteria</taxon>
        <taxon>Bacillati</taxon>
        <taxon>Actinomycetota</taxon>
        <taxon>Actinomycetes</taxon>
        <taxon>Streptosporangiales</taxon>
        <taxon>Streptosporangiaceae</taxon>
        <taxon>Nonomuraea</taxon>
    </lineage>
</organism>
<dbReference type="Gene3D" id="3.40.50.300">
    <property type="entry name" value="P-loop containing nucleotide triphosphate hydrolases"/>
    <property type="match status" value="1"/>
</dbReference>
<keyword evidence="2" id="KW-1185">Reference proteome</keyword>
<name>A0ABV8G680_9ACTN</name>
<dbReference type="SUPFAM" id="SSF52540">
    <property type="entry name" value="P-loop containing nucleoside triphosphate hydrolases"/>
    <property type="match status" value="1"/>
</dbReference>
<dbReference type="RefSeq" id="WP_379528286.1">
    <property type="nucleotide sequence ID" value="NZ_JBHSBI010000005.1"/>
</dbReference>
<gene>
    <name evidence="1" type="ORF">ACFOY2_13350</name>
</gene>
<comment type="caution">
    <text evidence="1">The sequence shown here is derived from an EMBL/GenBank/DDBJ whole genome shotgun (WGS) entry which is preliminary data.</text>
</comment>
<evidence type="ECO:0000313" key="2">
    <source>
        <dbReference type="Proteomes" id="UP001595851"/>
    </source>
</evidence>